<comment type="caution">
    <text evidence="2">The sequence shown here is derived from an EMBL/GenBank/DDBJ whole genome shotgun (WGS) entry which is preliminary data.</text>
</comment>
<sequence>MPGINSYIGFMQLLILLGLFLATPSDFQVVRILATSDLHCRMRPSADFDSPGLPRRELGGWENLTKLIDDKRTDASILLDCGDFAFGSPEGRSTQGKATVRFMNLLSYDAVSIGARDFAGGAENLEILAKMAKFPFLADPMLDVVLNRRTPLFRPYVVKQVKGIKVAIIGLTDQEIPLLNRKDDTRGLVVDEPMMQIRHYLPVVKAESADIIIVIGHMRPQDGILLDSFPEINLLLYPAQMDSGISVKRFMPVGSYGQRLELIDMLFNKTEHRVYQVEARSLNVLPGRVDSSKIKDLIDEVTVDSMDKKACFSAVELVPYGSEKIEFGNMLAEAVRQSRGADIVLLETNVVESGLSEGRLKRRELFNAVPFAEPLRSVFMDDTILHKFLGALGNNEPAPFLAGADYFVFGDTSTWPSVGQIAKVRFRIRKARYRVVTTEQTLERSPLRDKGKLISENLTDLWVEWASAQDTLRPSLNVKLYPATPGLVRSENSYGPININTATASLFEELPGIGPKTAQRIIEYRQAHGRFSSVDELQNVKGIGPKKLEKIRPLATVR</sequence>
<dbReference type="EMBL" id="NOZP01000042">
    <property type="protein sequence ID" value="OYD16632.1"/>
    <property type="molecule type" value="Genomic_DNA"/>
</dbReference>
<dbReference type="PANTHER" id="PTHR11575">
    <property type="entry name" value="5'-NUCLEOTIDASE-RELATED"/>
    <property type="match status" value="1"/>
</dbReference>
<reference evidence="2 3" key="1">
    <citation type="submission" date="2017-07" db="EMBL/GenBank/DDBJ databases">
        <title>Recovery of genomes from metagenomes via a dereplication, aggregation, and scoring strategy.</title>
        <authorList>
            <person name="Sieber C.M."/>
            <person name="Probst A.J."/>
            <person name="Sharrar A."/>
            <person name="Thomas B.C."/>
            <person name="Hess M."/>
            <person name="Tringe S.G."/>
            <person name="Banfield J.F."/>
        </authorList>
    </citation>
    <scope>NUCLEOTIDE SEQUENCE [LARGE SCALE GENOMIC DNA]</scope>
    <source>
        <strain evidence="2">JGI_Cruoil_03_51_56</strain>
    </source>
</reference>
<feature type="domain" description="Helix-hairpin-helix DNA-binding motif class 1" evidence="1">
    <location>
        <begin position="505"/>
        <end position="524"/>
    </location>
</feature>
<evidence type="ECO:0000259" key="1">
    <source>
        <dbReference type="SMART" id="SM00278"/>
    </source>
</evidence>
<dbReference type="SUPFAM" id="SSF47781">
    <property type="entry name" value="RuvA domain 2-like"/>
    <property type="match status" value="1"/>
</dbReference>
<accession>A0A235BWL4</accession>
<dbReference type="NCBIfam" id="TIGR00426">
    <property type="entry name" value="competence protein ComEA helix-hairpin-helix repeat region"/>
    <property type="match status" value="1"/>
</dbReference>
<dbReference type="GO" id="GO:0006281">
    <property type="term" value="P:DNA repair"/>
    <property type="evidence" value="ECO:0007669"/>
    <property type="project" value="InterPro"/>
</dbReference>
<organism evidence="2 3">
    <name type="scientific">candidate division WOR-3 bacterium JGI_Cruoil_03_51_56</name>
    <dbReference type="NCBI Taxonomy" id="1973747"/>
    <lineage>
        <taxon>Bacteria</taxon>
        <taxon>Bacteria division WOR-3</taxon>
    </lineage>
</organism>
<dbReference type="GO" id="GO:0009166">
    <property type="term" value="P:nucleotide catabolic process"/>
    <property type="evidence" value="ECO:0007669"/>
    <property type="project" value="InterPro"/>
</dbReference>
<dbReference type="Gene3D" id="1.10.150.320">
    <property type="entry name" value="Photosystem II 12 kDa extrinsic protein"/>
    <property type="match status" value="1"/>
</dbReference>
<dbReference type="Proteomes" id="UP000215559">
    <property type="component" value="Unassembled WGS sequence"/>
</dbReference>
<feature type="domain" description="Helix-hairpin-helix DNA-binding motif class 1" evidence="1">
    <location>
        <begin position="535"/>
        <end position="554"/>
    </location>
</feature>
<protein>
    <recommendedName>
        <fullName evidence="1">Helix-hairpin-helix DNA-binding motif class 1 domain-containing protein</fullName>
    </recommendedName>
</protein>
<dbReference type="Gene3D" id="3.60.21.10">
    <property type="match status" value="1"/>
</dbReference>
<dbReference type="PANTHER" id="PTHR11575:SF24">
    <property type="entry name" value="5'-NUCLEOTIDASE"/>
    <property type="match status" value="1"/>
</dbReference>
<dbReference type="AlphaFoldDB" id="A0A235BWL4"/>
<dbReference type="SUPFAM" id="SSF55816">
    <property type="entry name" value="5'-nucleotidase (syn. UDP-sugar hydrolase), C-terminal domain"/>
    <property type="match status" value="1"/>
</dbReference>
<dbReference type="InterPro" id="IPR006179">
    <property type="entry name" value="5_nucleotidase/apyrase"/>
</dbReference>
<dbReference type="Gene3D" id="3.90.780.10">
    <property type="entry name" value="5'-Nucleotidase, C-terminal domain"/>
    <property type="match status" value="1"/>
</dbReference>
<dbReference type="SMART" id="SM00278">
    <property type="entry name" value="HhH1"/>
    <property type="match status" value="2"/>
</dbReference>
<name>A0A235BWL4_UNCW3</name>
<dbReference type="InterPro" id="IPR003583">
    <property type="entry name" value="Hlx-hairpin-Hlx_DNA-bd_motif"/>
</dbReference>
<dbReference type="InterPro" id="IPR010994">
    <property type="entry name" value="RuvA_2-like"/>
</dbReference>
<dbReference type="GO" id="GO:0003677">
    <property type="term" value="F:DNA binding"/>
    <property type="evidence" value="ECO:0007669"/>
    <property type="project" value="InterPro"/>
</dbReference>
<proteinExistence type="predicted"/>
<evidence type="ECO:0000313" key="2">
    <source>
        <dbReference type="EMBL" id="OYD16632.1"/>
    </source>
</evidence>
<dbReference type="Pfam" id="PF12836">
    <property type="entry name" value="HHH_3"/>
    <property type="match status" value="1"/>
</dbReference>
<gene>
    <name evidence="2" type="ORF">CH330_02175</name>
</gene>
<dbReference type="InterPro" id="IPR029052">
    <property type="entry name" value="Metallo-depent_PP-like"/>
</dbReference>
<dbReference type="SUPFAM" id="SSF56300">
    <property type="entry name" value="Metallo-dependent phosphatases"/>
    <property type="match status" value="1"/>
</dbReference>
<dbReference type="GO" id="GO:0030288">
    <property type="term" value="C:outer membrane-bounded periplasmic space"/>
    <property type="evidence" value="ECO:0007669"/>
    <property type="project" value="TreeGrafter"/>
</dbReference>
<evidence type="ECO:0000313" key="3">
    <source>
        <dbReference type="Proteomes" id="UP000215559"/>
    </source>
</evidence>
<dbReference type="GO" id="GO:0016787">
    <property type="term" value="F:hydrolase activity"/>
    <property type="evidence" value="ECO:0007669"/>
    <property type="project" value="InterPro"/>
</dbReference>
<dbReference type="InterPro" id="IPR004509">
    <property type="entry name" value="Competence_ComEA_HhH"/>
</dbReference>
<dbReference type="InterPro" id="IPR036907">
    <property type="entry name" value="5'-Nucleotdase_C_sf"/>
</dbReference>